<dbReference type="Pfam" id="PF00786">
    <property type="entry name" value="PBD"/>
    <property type="match status" value="1"/>
</dbReference>
<dbReference type="Proteomes" id="UP000034805">
    <property type="component" value="Unassembled WGS sequence"/>
</dbReference>
<evidence type="ECO:0000256" key="2">
    <source>
        <dbReference type="ARBA" id="ARBA00010770"/>
    </source>
</evidence>
<reference evidence="4 5" key="1">
    <citation type="submission" date="2015-08" db="EMBL/GenBank/DDBJ databases">
        <title>The genome of the Asian arowana (Scleropages formosus).</title>
        <authorList>
            <person name="Tan M.H."/>
            <person name="Gan H.M."/>
            <person name="Croft L.J."/>
            <person name="Austin C.M."/>
        </authorList>
    </citation>
    <scope>NUCLEOTIDE SEQUENCE [LARGE SCALE GENOMIC DNA]</scope>
    <source>
        <strain evidence="4">Aro1</strain>
    </source>
</reference>
<dbReference type="PROSITE" id="PS50108">
    <property type="entry name" value="CRIB"/>
    <property type="match status" value="1"/>
</dbReference>
<dbReference type="GO" id="GO:0030838">
    <property type="term" value="P:positive regulation of actin filament polymerization"/>
    <property type="evidence" value="ECO:0007669"/>
    <property type="project" value="TreeGrafter"/>
</dbReference>
<dbReference type="EMBL" id="JARO02001312">
    <property type="protein sequence ID" value="KPP75842.1"/>
    <property type="molecule type" value="Genomic_DNA"/>
</dbReference>
<dbReference type="GO" id="GO:0031267">
    <property type="term" value="F:small GTPase binding"/>
    <property type="evidence" value="ECO:0007669"/>
    <property type="project" value="TreeGrafter"/>
</dbReference>
<comment type="subcellular location">
    <subcellularLocation>
        <location evidence="1">Endomembrane system</location>
        <topology evidence="1">Peripheral membrane protein</topology>
    </subcellularLocation>
</comment>
<evidence type="ECO:0000259" key="3">
    <source>
        <dbReference type="PROSITE" id="PS50108"/>
    </source>
</evidence>
<dbReference type="GO" id="GO:0008360">
    <property type="term" value="P:regulation of cell shape"/>
    <property type="evidence" value="ECO:0007669"/>
    <property type="project" value="TreeGrafter"/>
</dbReference>
<proteinExistence type="inferred from homology"/>
<accession>A0A0P7VQQ4</accession>
<dbReference type="GO" id="GO:0012505">
    <property type="term" value="C:endomembrane system"/>
    <property type="evidence" value="ECO:0007669"/>
    <property type="project" value="UniProtKB-SubCell"/>
</dbReference>
<sequence length="302" mass="32788">MPAKTPIYLKSTNSRKGKKCRLRDILSPDMISPPLGDFRHTIHIGKGGERDAFGDMSFLQGKYDLLPGTQEKRLPQCVAHNEFLRAHSTSEAPSFEASSPVLKNAISLPAIGGSQALTLPIISTTPFPPNSDPFDRTDPPAPSLLEKDSELERLEQDMLLLSLDVFSASFDPSKEAANQSGFWLDTVEVPGGGAKKKLSENGQVQPRQNGFKVTEPNHSNGNGTVHQATQLCAHRTPWLHGESAEEDQISTFKYELPKGDSASQDSLSKASGSLLSLELDLGPSILDEVLNVMDGTKTEIKL</sequence>
<gene>
    <name evidence="4" type="ORF">Z043_104886</name>
</gene>
<dbReference type="InterPro" id="IPR051296">
    <property type="entry name" value="Cdc42_Effector_BORG/CEP"/>
</dbReference>
<protein>
    <submittedName>
        <fullName evidence="4">Cdc42 effector protein 3-like</fullName>
    </submittedName>
</protein>
<feature type="domain" description="CRIB" evidence="3">
    <location>
        <begin position="31"/>
        <end position="45"/>
    </location>
</feature>
<evidence type="ECO:0000313" key="4">
    <source>
        <dbReference type="EMBL" id="KPP75842.1"/>
    </source>
</evidence>
<dbReference type="InterPro" id="IPR029273">
    <property type="entry name" value="Cdc42_effect-like"/>
</dbReference>
<dbReference type="GO" id="GO:0005737">
    <property type="term" value="C:cytoplasm"/>
    <property type="evidence" value="ECO:0007669"/>
    <property type="project" value="TreeGrafter"/>
</dbReference>
<evidence type="ECO:0000313" key="5">
    <source>
        <dbReference type="Proteomes" id="UP000034805"/>
    </source>
</evidence>
<comment type="caution">
    <text evidence="4">The sequence shown here is derived from an EMBL/GenBank/DDBJ whole genome shotgun (WGS) entry which is preliminary data.</text>
</comment>
<dbReference type="PANTHER" id="PTHR15344">
    <property type="entry name" value="CDC42 EFFECTOR PROTEIN BORG"/>
    <property type="match status" value="1"/>
</dbReference>
<dbReference type="GO" id="GO:0007266">
    <property type="term" value="P:Rho protein signal transduction"/>
    <property type="evidence" value="ECO:0007669"/>
    <property type="project" value="TreeGrafter"/>
</dbReference>
<dbReference type="PANTHER" id="PTHR15344:SF3">
    <property type="entry name" value="CDC42 EFFECTOR PROTEIN 3"/>
    <property type="match status" value="1"/>
</dbReference>
<dbReference type="GO" id="GO:0031274">
    <property type="term" value="P:positive regulation of pseudopodium assembly"/>
    <property type="evidence" value="ECO:0007669"/>
    <property type="project" value="TreeGrafter"/>
</dbReference>
<name>A0A0P7VQQ4_SCLFO</name>
<comment type="similarity">
    <text evidence="2">Belongs to the BORG/CEP family.</text>
</comment>
<dbReference type="SMART" id="SM00285">
    <property type="entry name" value="PBD"/>
    <property type="match status" value="1"/>
</dbReference>
<dbReference type="AlphaFoldDB" id="A0A0P7VQQ4"/>
<organism evidence="4 5">
    <name type="scientific">Scleropages formosus</name>
    <name type="common">Asian bonytongue</name>
    <name type="synonym">Osteoglossum formosum</name>
    <dbReference type="NCBI Taxonomy" id="113540"/>
    <lineage>
        <taxon>Eukaryota</taxon>
        <taxon>Metazoa</taxon>
        <taxon>Chordata</taxon>
        <taxon>Craniata</taxon>
        <taxon>Vertebrata</taxon>
        <taxon>Euteleostomi</taxon>
        <taxon>Actinopterygii</taxon>
        <taxon>Neopterygii</taxon>
        <taxon>Teleostei</taxon>
        <taxon>Osteoglossocephala</taxon>
        <taxon>Osteoglossomorpha</taxon>
        <taxon>Osteoglossiformes</taxon>
        <taxon>Osteoglossidae</taxon>
        <taxon>Scleropages</taxon>
    </lineage>
</organism>
<dbReference type="GO" id="GO:0005886">
    <property type="term" value="C:plasma membrane"/>
    <property type="evidence" value="ECO:0007669"/>
    <property type="project" value="TreeGrafter"/>
</dbReference>
<dbReference type="InterPro" id="IPR000095">
    <property type="entry name" value="CRIB_dom"/>
</dbReference>
<dbReference type="Pfam" id="PF14957">
    <property type="entry name" value="BORG_CEP"/>
    <property type="match status" value="1"/>
</dbReference>
<evidence type="ECO:0000256" key="1">
    <source>
        <dbReference type="ARBA" id="ARBA00004184"/>
    </source>
</evidence>
<dbReference type="GO" id="GO:0005856">
    <property type="term" value="C:cytoskeleton"/>
    <property type="evidence" value="ECO:0007669"/>
    <property type="project" value="TreeGrafter"/>
</dbReference>